<evidence type="ECO:0000313" key="1">
    <source>
        <dbReference type="EMBL" id="RKR53697.1"/>
    </source>
</evidence>
<accession>A0ABX9RYH2</accession>
<organism evidence="1 2">
    <name type="scientific">Yokenella regensburgei</name>
    <dbReference type="NCBI Taxonomy" id="158877"/>
    <lineage>
        <taxon>Bacteria</taxon>
        <taxon>Pseudomonadati</taxon>
        <taxon>Pseudomonadota</taxon>
        <taxon>Gammaproteobacteria</taxon>
        <taxon>Enterobacterales</taxon>
        <taxon>Enterobacteriaceae</taxon>
        <taxon>Yokenella</taxon>
    </lineage>
</organism>
<dbReference type="EMBL" id="RBIZ01000005">
    <property type="protein sequence ID" value="RKR53697.1"/>
    <property type="molecule type" value="Genomic_DNA"/>
</dbReference>
<evidence type="ECO:0008006" key="3">
    <source>
        <dbReference type="Google" id="ProtNLM"/>
    </source>
</evidence>
<proteinExistence type="predicted"/>
<dbReference type="Proteomes" id="UP000267341">
    <property type="component" value="Unassembled WGS sequence"/>
</dbReference>
<gene>
    <name evidence="1" type="ORF">C7387_3166</name>
</gene>
<evidence type="ECO:0000313" key="2">
    <source>
        <dbReference type="Proteomes" id="UP000267341"/>
    </source>
</evidence>
<reference evidence="1 2" key="1">
    <citation type="submission" date="2018-10" db="EMBL/GenBank/DDBJ databases">
        <title>Genomic Encyclopedia of Type Strains, Phase IV (KMG-IV): sequencing the most valuable type-strain genomes for metagenomic binning, comparative biology and taxonomic classification.</title>
        <authorList>
            <person name="Goeker M."/>
        </authorList>
    </citation>
    <scope>NUCLEOTIDE SEQUENCE [LARGE SCALE GENOMIC DNA]</scope>
    <source>
        <strain evidence="1 2">DSM 5079</strain>
    </source>
</reference>
<keyword evidence="2" id="KW-1185">Reference proteome</keyword>
<name>A0ABX9RYH2_9ENTR</name>
<comment type="caution">
    <text evidence="1">The sequence shown here is derived from an EMBL/GenBank/DDBJ whole genome shotgun (WGS) entry which is preliminary data.</text>
</comment>
<dbReference type="PANTHER" id="PTHR39639">
    <property type="entry name" value="CHROMOSOME 16, WHOLE GENOME SHOTGUN SEQUENCE"/>
    <property type="match status" value="1"/>
</dbReference>
<protein>
    <recommendedName>
        <fullName evidence="3">DUF3800 domain-containing protein</fullName>
    </recommendedName>
</protein>
<dbReference type="GeneID" id="66905154"/>
<dbReference type="RefSeq" id="WP_120817043.1">
    <property type="nucleotide sequence ID" value="NZ_RBIZ01000005.1"/>
</dbReference>
<dbReference type="PANTHER" id="PTHR39639:SF1">
    <property type="entry name" value="DUF262 DOMAIN-CONTAINING PROTEIN"/>
    <property type="match status" value="1"/>
</dbReference>
<sequence>MNQFYNNNNPLWLQDGSIRSKMINYTPMDIVKSIQEKRINIKPSFKSHHDWPISWASRIIESLILGFPIQNIICEENEFGELTVLDGTKILNSLFRFFNGEFRLKDLTLRKDLNGCMLNELSYREYSFLMERYIFTFVIINYDSPNMLKYEFYKRINATTTRFTVQSARNYAFPKMFEMIKNIESMTGNSIKYNIFKSNASRDVFKSRTDIDQFILFLCMFVLDANNHIPNGEYAITEKLDMAAEAMNDPYRTSGLDNYVANLLREFIWNDMRGNYISIEAVRESDIEQSSDMIYLSSDEYMSMERFLYKFNSFVLRGNGHSINDRFPMYESDVPNYWDTKRIYKQQY</sequence>